<feature type="domain" description="Methylamine utilisation protein MauE" evidence="6">
    <location>
        <begin position="9"/>
        <end position="111"/>
    </location>
</feature>
<dbReference type="GO" id="GO:0016020">
    <property type="term" value="C:membrane"/>
    <property type="evidence" value="ECO:0007669"/>
    <property type="project" value="UniProtKB-SubCell"/>
</dbReference>
<evidence type="ECO:0000256" key="2">
    <source>
        <dbReference type="ARBA" id="ARBA00022692"/>
    </source>
</evidence>
<feature type="transmembrane region" description="Helical" evidence="5">
    <location>
        <begin position="47"/>
        <end position="74"/>
    </location>
</feature>
<dbReference type="Pfam" id="PF07291">
    <property type="entry name" value="MauE"/>
    <property type="match status" value="1"/>
</dbReference>
<organism evidence="7">
    <name type="scientific">marine metagenome</name>
    <dbReference type="NCBI Taxonomy" id="408172"/>
    <lineage>
        <taxon>unclassified sequences</taxon>
        <taxon>metagenomes</taxon>
        <taxon>ecological metagenomes</taxon>
    </lineage>
</organism>
<proteinExistence type="predicted"/>
<evidence type="ECO:0000256" key="4">
    <source>
        <dbReference type="ARBA" id="ARBA00023136"/>
    </source>
</evidence>
<evidence type="ECO:0000259" key="6">
    <source>
        <dbReference type="Pfam" id="PF07291"/>
    </source>
</evidence>
<dbReference type="AlphaFoldDB" id="A0A383BEJ9"/>
<keyword evidence="2 5" id="KW-0812">Transmembrane</keyword>
<evidence type="ECO:0000256" key="5">
    <source>
        <dbReference type="SAM" id="Phobius"/>
    </source>
</evidence>
<evidence type="ECO:0000313" key="7">
    <source>
        <dbReference type="EMBL" id="SVE18259.1"/>
    </source>
</evidence>
<feature type="non-terminal residue" evidence="7">
    <location>
        <position position="120"/>
    </location>
</feature>
<name>A0A383BEJ9_9ZZZZ</name>
<keyword evidence="4 5" id="KW-0472">Membrane</keyword>
<evidence type="ECO:0000256" key="1">
    <source>
        <dbReference type="ARBA" id="ARBA00004141"/>
    </source>
</evidence>
<feature type="transmembrane region" description="Helical" evidence="5">
    <location>
        <begin position="6"/>
        <end position="26"/>
    </location>
</feature>
<dbReference type="InterPro" id="IPR009908">
    <property type="entry name" value="Methylamine_util_MauE"/>
</dbReference>
<dbReference type="EMBL" id="UINC01199708">
    <property type="protein sequence ID" value="SVE18259.1"/>
    <property type="molecule type" value="Genomic_DNA"/>
</dbReference>
<feature type="transmembrane region" description="Helical" evidence="5">
    <location>
        <begin position="80"/>
        <end position="100"/>
    </location>
</feature>
<gene>
    <name evidence="7" type="ORF">METZ01_LOCUS471113</name>
</gene>
<evidence type="ECO:0000256" key="3">
    <source>
        <dbReference type="ARBA" id="ARBA00022989"/>
    </source>
</evidence>
<comment type="subcellular location">
    <subcellularLocation>
        <location evidence="1">Membrane</location>
        <topology evidence="1">Multi-pass membrane protein</topology>
    </subcellularLocation>
</comment>
<accession>A0A383BEJ9</accession>
<keyword evidence="3 5" id="KW-1133">Transmembrane helix</keyword>
<reference evidence="7" key="1">
    <citation type="submission" date="2018-05" db="EMBL/GenBank/DDBJ databases">
        <authorList>
            <person name="Lanie J.A."/>
            <person name="Ng W.-L."/>
            <person name="Kazmierczak K.M."/>
            <person name="Andrzejewski T.M."/>
            <person name="Davidsen T.M."/>
            <person name="Wayne K.J."/>
            <person name="Tettelin H."/>
            <person name="Glass J.I."/>
            <person name="Rusch D."/>
            <person name="Podicherti R."/>
            <person name="Tsui H.-C.T."/>
            <person name="Winkler M.E."/>
        </authorList>
    </citation>
    <scope>NUCLEOTIDE SEQUENCE</scope>
</reference>
<dbReference type="GO" id="GO:0030416">
    <property type="term" value="P:methylamine metabolic process"/>
    <property type="evidence" value="ECO:0007669"/>
    <property type="project" value="InterPro"/>
</dbReference>
<sequence>MHFIQSLKLPLIFRVFLGILFIYASYDKILDPAGFSKNIHNFHITPIAVENLAALIIPWLELIIGVFLIFGLFLEGTTSITISLLVFFIIILSQAVFRGIDIHCGCFKLEENIGTTDLRM</sequence>
<protein>
    <recommendedName>
        <fullName evidence="6">Methylamine utilisation protein MauE domain-containing protein</fullName>
    </recommendedName>
</protein>